<evidence type="ECO:0000313" key="2">
    <source>
        <dbReference type="EMBL" id="EOA86181.1"/>
    </source>
</evidence>
<accession>R0IN32</accession>
<evidence type="ECO:0000256" key="1">
    <source>
        <dbReference type="SAM" id="SignalP"/>
    </source>
</evidence>
<sequence length="70" mass="7275">MRGAQGLVLCAAVATCRLLRCHGPGSGAVVCAQVRVASIVPLGIPTSEGRIELRKAAAPFTRPVLLPRQL</sequence>
<reference evidence="2 3" key="1">
    <citation type="journal article" date="2012" name="PLoS Pathog.">
        <title>Diverse lifestyles and strategies of plant pathogenesis encoded in the genomes of eighteen Dothideomycetes fungi.</title>
        <authorList>
            <person name="Ohm R.A."/>
            <person name="Feau N."/>
            <person name="Henrissat B."/>
            <person name="Schoch C.L."/>
            <person name="Horwitz B.A."/>
            <person name="Barry K.W."/>
            <person name="Condon B.J."/>
            <person name="Copeland A.C."/>
            <person name="Dhillon B."/>
            <person name="Glaser F."/>
            <person name="Hesse C.N."/>
            <person name="Kosti I."/>
            <person name="LaButti K."/>
            <person name="Lindquist E.A."/>
            <person name="Lucas S."/>
            <person name="Salamov A.A."/>
            <person name="Bradshaw R.E."/>
            <person name="Ciuffetti L."/>
            <person name="Hamelin R.C."/>
            <person name="Kema G.H.J."/>
            <person name="Lawrence C."/>
            <person name="Scott J.A."/>
            <person name="Spatafora J.W."/>
            <person name="Turgeon B.G."/>
            <person name="de Wit P.J.G.M."/>
            <person name="Zhong S."/>
            <person name="Goodwin S.B."/>
            <person name="Grigoriev I.V."/>
        </authorList>
    </citation>
    <scope>NUCLEOTIDE SEQUENCE [LARGE SCALE GENOMIC DNA]</scope>
    <source>
        <strain evidence="3">28A</strain>
    </source>
</reference>
<feature type="chain" id="PRO_5004353128" description="Secreted protein" evidence="1">
    <location>
        <begin position="22"/>
        <end position="70"/>
    </location>
</feature>
<dbReference type="Proteomes" id="UP000016935">
    <property type="component" value="Unassembled WGS sequence"/>
</dbReference>
<protein>
    <recommendedName>
        <fullName evidence="4">Secreted protein</fullName>
    </recommendedName>
</protein>
<dbReference type="GeneID" id="19398149"/>
<dbReference type="RefSeq" id="XP_008026181.1">
    <property type="nucleotide sequence ID" value="XM_008027990.1"/>
</dbReference>
<dbReference type="AlphaFoldDB" id="R0IN32"/>
<proteinExistence type="predicted"/>
<dbReference type="HOGENOM" id="CLU_2759416_0_0_1"/>
<evidence type="ECO:0000313" key="3">
    <source>
        <dbReference type="Proteomes" id="UP000016935"/>
    </source>
</evidence>
<reference evidence="2 3" key="2">
    <citation type="journal article" date="2013" name="PLoS Genet.">
        <title>Comparative genome structure, secondary metabolite, and effector coding capacity across Cochliobolus pathogens.</title>
        <authorList>
            <person name="Condon B.J."/>
            <person name="Leng Y."/>
            <person name="Wu D."/>
            <person name="Bushley K.E."/>
            <person name="Ohm R.A."/>
            <person name="Otillar R."/>
            <person name="Martin J."/>
            <person name="Schackwitz W."/>
            <person name="Grimwood J."/>
            <person name="MohdZainudin N."/>
            <person name="Xue C."/>
            <person name="Wang R."/>
            <person name="Manning V.A."/>
            <person name="Dhillon B."/>
            <person name="Tu Z.J."/>
            <person name="Steffenson B.J."/>
            <person name="Salamov A."/>
            <person name="Sun H."/>
            <person name="Lowry S."/>
            <person name="LaButti K."/>
            <person name="Han J."/>
            <person name="Copeland A."/>
            <person name="Lindquist E."/>
            <person name="Barry K."/>
            <person name="Schmutz J."/>
            <person name="Baker S.E."/>
            <person name="Ciuffetti L.M."/>
            <person name="Grigoriev I.V."/>
            <person name="Zhong S."/>
            <person name="Turgeon B.G."/>
        </authorList>
    </citation>
    <scope>NUCLEOTIDE SEQUENCE [LARGE SCALE GENOMIC DNA]</scope>
    <source>
        <strain evidence="3">28A</strain>
    </source>
</reference>
<evidence type="ECO:0008006" key="4">
    <source>
        <dbReference type="Google" id="ProtNLM"/>
    </source>
</evidence>
<name>R0IN32_EXST2</name>
<feature type="signal peptide" evidence="1">
    <location>
        <begin position="1"/>
        <end position="21"/>
    </location>
</feature>
<dbReference type="EMBL" id="KB908604">
    <property type="protein sequence ID" value="EOA86181.1"/>
    <property type="molecule type" value="Genomic_DNA"/>
</dbReference>
<keyword evidence="3" id="KW-1185">Reference proteome</keyword>
<organism evidence="2 3">
    <name type="scientific">Exserohilum turcicum (strain 28A)</name>
    <name type="common">Northern leaf blight fungus</name>
    <name type="synonym">Setosphaeria turcica</name>
    <dbReference type="NCBI Taxonomy" id="671987"/>
    <lineage>
        <taxon>Eukaryota</taxon>
        <taxon>Fungi</taxon>
        <taxon>Dikarya</taxon>
        <taxon>Ascomycota</taxon>
        <taxon>Pezizomycotina</taxon>
        <taxon>Dothideomycetes</taxon>
        <taxon>Pleosporomycetidae</taxon>
        <taxon>Pleosporales</taxon>
        <taxon>Pleosporineae</taxon>
        <taxon>Pleosporaceae</taxon>
        <taxon>Exserohilum</taxon>
    </lineage>
</organism>
<keyword evidence="1" id="KW-0732">Signal</keyword>
<gene>
    <name evidence="2" type="ORF">SETTUDRAFT_161401</name>
</gene>